<dbReference type="EMBL" id="JH994035">
    <property type="protein sequence ID" value="ELQ74585.1"/>
    <property type="molecule type" value="Genomic_DNA"/>
</dbReference>
<dbReference type="Gene3D" id="1.10.132.70">
    <property type="match status" value="1"/>
</dbReference>
<evidence type="ECO:0000313" key="1">
    <source>
        <dbReference type="EMBL" id="ELQ74585.1"/>
    </source>
</evidence>
<keyword evidence="2" id="KW-1185">Reference proteome</keyword>
<protein>
    <submittedName>
        <fullName evidence="1">Uncharacterized protein</fullName>
    </submittedName>
</protein>
<gene>
    <name evidence="1" type="ORF">THOM_2498</name>
</gene>
<dbReference type="Proteomes" id="UP000011185">
    <property type="component" value="Unassembled WGS sequence"/>
</dbReference>
<organism evidence="1 2">
    <name type="scientific">Trachipleistophora hominis</name>
    <name type="common">Microsporidian parasite</name>
    <dbReference type="NCBI Taxonomy" id="72359"/>
    <lineage>
        <taxon>Eukaryota</taxon>
        <taxon>Fungi</taxon>
        <taxon>Fungi incertae sedis</taxon>
        <taxon>Microsporidia</taxon>
        <taxon>Pleistophoridae</taxon>
        <taxon>Trachipleistophora</taxon>
    </lineage>
</organism>
<dbReference type="AlphaFoldDB" id="L7JTC8"/>
<dbReference type="InParanoid" id="L7JTC8"/>
<accession>L7JTC8</accession>
<dbReference type="HOGENOM" id="CLU_1714610_0_0_1"/>
<evidence type="ECO:0000313" key="2">
    <source>
        <dbReference type="Proteomes" id="UP000011185"/>
    </source>
</evidence>
<dbReference type="VEuPathDB" id="MicrosporidiaDB:THOM_2498"/>
<reference evidence="1 2" key="1">
    <citation type="journal article" date="2012" name="PLoS Pathog.">
        <title>The genome of the obligate intracellular parasite Trachipleistophora hominis: new insights into microsporidian genome dynamics and reductive evolution.</title>
        <authorList>
            <person name="Heinz E."/>
            <person name="Williams T.A."/>
            <person name="Nakjang S."/>
            <person name="Noel C.J."/>
            <person name="Swan D.C."/>
            <person name="Goldberg A.V."/>
            <person name="Harris S.R."/>
            <person name="Weinmaier T."/>
            <person name="Markert S."/>
            <person name="Becher D."/>
            <person name="Bernhardt J."/>
            <person name="Dagan T."/>
            <person name="Hacker C."/>
            <person name="Lucocq J.M."/>
            <person name="Schweder T."/>
            <person name="Rattei T."/>
            <person name="Hall N."/>
            <person name="Hirt R.P."/>
            <person name="Embley T.M."/>
        </authorList>
    </citation>
    <scope>NUCLEOTIDE SEQUENCE [LARGE SCALE GENOMIC DNA]</scope>
</reference>
<dbReference type="OrthoDB" id="2199975at2759"/>
<name>L7JTC8_TRAHO</name>
<sequence length="153" mass="18568">MTKIKPLDLQYALKCIYDVEIVYDENAMVYKTKNDVSGFDGIDTFKKKKFKIERYQTEIRRIDSWVKKCNTMNYFKVYFKYFEKELNCKNFKSILDCQVSQTQLTNFLFVIAKKNFSNLFDYYNLGILKSKIKEFVTRNRYETLNKTELVRFF</sequence>
<proteinExistence type="predicted"/>
<dbReference type="STRING" id="72359.L7JTC8"/>